<keyword evidence="4 6" id="KW-1133">Transmembrane helix</keyword>
<dbReference type="GO" id="GO:0046943">
    <property type="term" value="F:carboxylic acid transmembrane transporter activity"/>
    <property type="evidence" value="ECO:0007669"/>
    <property type="project" value="TreeGrafter"/>
</dbReference>
<dbReference type="InterPro" id="IPR005829">
    <property type="entry name" value="Sugar_transporter_CS"/>
</dbReference>
<evidence type="ECO:0000313" key="9">
    <source>
        <dbReference type="Proteomes" id="UP000184010"/>
    </source>
</evidence>
<dbReference type="PANTHER" id="PTHR23508">
    <property type="entry name" value="CARBOXYLIC ACID TRANSPORTER PROTEIN HOMOLOG"/>
    <property type="match status" value="1"/>
</dbReference>
<dbReference type="GO" id="GO:0005886">
    <property type="term" value="C:plasma membrane"/>
    <property type="evidence" value="ECO:0007669"/>
    <property type="project" value="UniProtKB-SubCell"/>
</dbReference>
<evidence type="ECO:0000256" key="6">
    <source>
        <dbReference type="SAM" id="Phobius"/>
    </source>
</evidence>
<feature type="transmembrane region" description="Helical" evidence="6">
    <location>
        <begin position="298"/>
        <end position="316"/>
    </location>
</feature>
<keyword evidence="5 6" id="KW-0472">Membrane</keyword>
<feature type="transmembrane region" description="Helical" evidence="6">
    <location>
        <begin position="351"/>
        <end position="373"/>
    </location>
</feature>
<keyword evidence="3 6" id="KW-0812">Transmembrane</keyword>
<evidence type="ECO:0000256" key="4">
    <source>
        <dbReference type="ARBA" id="ARBA00022989"/>
    </source>
</evidence>
<dbReference type="PROSITE" id="PS50850">
    <property type="entry name" value="MFS"/>
    <property type="match status" value="1"/>
</dbReference>
<feature type="transmembrane region" description="Helical" evidence="6">
    <location>
        <begin position="27"/>
        <end position="47"/>
    </location>
</feature>
<reference evidence="9" key="1">
    <citation type="submission" date="2016-12" db="EMBL/GenBank/DDBJ databases">
        <authorList>
            <person name="Varghese N."/>
            <person name="Submissions S."/>
        </authorList>
    </citation>
    <scope>NUCLEOTIDE SEQUENCE [LARGE SCALE GENOMIC DNA]</scope>
    <source>
        <strain evidence="9">DSM 11544</strain>
    </source>
</reference>
<dbReference type="Proteomes" id="UP000184010">
    <property type="component" value="Unassembled WGS sequence"/>
</dbReference>
<feature type="transmembrane region" description="Helical" evidence="6">
    <location>
        <begin position="328"/>
        <end position="345"/>
    </location>
</feature>
<organism evidence="8 9">
    <name type="scientific">Desulfitobacterium chlororespirans DSM 11544</name>
    <dbReference type="NCBI Taxonomy" id="1121395"/>
    <lineage>
        <taxon>Bacteria</taxon>
        <taxon>Bacillati</taxon>
        <taxon>Bacillota</taxon>
        <taxon>Clostridia</taxon>
        <taxon>Eubacteriales</taxon>
        <taxon>Desulfitobacteriaceae</taxon>
        <taxon>Desulfitobacterium</taxon>
    </lineage>
</organism>
<proteinExistence type="predicted"/>
<evidence type="ECO:0000256" key="2">
    <source>
        <dbReference type="ARBA" id="ARBA00022448"/>
    </source>
</evidence>
<dbReference type="InterPro" id="IPR020846">
    <property type="entry name" value="MFS_dom"/>
</dbReference>
<evidence type="ECO:0000256" key="1">
    <source>
        <dbReference type="ARBA" id="ARBA00004651"/>
    </source>
</evidence>
<feature type="transmembrane region" description="Helical" evidence="6">
    <location>
        <begin position="385"/>
        <end position="408"/>
    </location>
</feature>
<feature type="transmembrane region" description="Helical" evidence="6">
    <location>
        <begin position="180"/>
        <end position="202"/>
    </location>
</feature>
<name>A0A1M7SML9_9FIRM</name>
<dbReference type="Gene3D" id="1.20.1250.20">
    <property type="entry name" value="MFS general substrate transporter like domains"/>
    <property type="match status" value="1"/>
</dbReference>
<feature type="transmembrane region" description="Helical" evidence="6">
    <location>
        <begin position="117"/>
        <end position="139"/>
    </location>
</feature>
<sequence length="455" mass="48921">MTNPVQSGADNRTYFDGHKLSKVQKRFLIIAAFFYVFDQMDVSNFGFAAPSLIAQYGWNMQQITNIGALNMLGMCIGAVIGGWTADIIGRKKSLLLYGFIFSISSLANAVFTDYMAFAFFRTLTGVGTIALVTIAMAYISEMMPSESRGKYQALAIAGGTAGIPLMAILARIVVPMSPDGWRFIFILGGVGIVVCLLGIPWIKESPRWLVSKGRIEEAERVLAEILPEAKLPANVGAADKPKNSGIIEACKVMFSGAYIKRTVGLLFVVTGVTLGNFYLANLYQAVHTTMGFSLNDALTINMVAALVVPIGNLIVSRVTDKGGRKIPIIIWFIVIGGLFIIQGLFSSVLPIAICMVLKGLLMSAAMTLAWTYTAESYPTQVRTSAGGIALGLGRMISAWAMVSASPIFLTYGYFGANLVNGLFFIVPALIFLVLGEKTAGASLEKLNPVHKTQAI</sequence>
<feature type="transmembrane region" description="Helical" evidence="6">
    <location>
        <begin position="414"/>
        <end position="435"/>
    </location>
</feature>
<protein>
    <submittedName>
        <fullName evidence="8">MFS transporter, putative metabolite:H+ symporter</fullName>
    </submittedName>
</protein>
<dbReference type="CDD" id="cd17316">
    <property type="entry name" value="MFS_SV2_like"/>
    <property type="match status" value="1"/>
</dbReference>
<feature type="transmembrane region" description="Helical" evidence="6">
    <location>
        <begin position="263"/>
        <end position="286"/>
    </location>
</feature>
<dbReference type="InterPro" id="IPR011701">
    <property type="entry name" value="MFS"/>
</dbReference>
<dbReference type="PROSITE" id="PS00216">
    <property type="entry name" value="SUGAR_TRANSPORT_1"/>
    <property type="match status" value="1"/>
</dbReference>
<feature type="transmembrane region" description="Helical" evidence="6">
    <location>
        <begin position="67"/>
        <end position="87"/>
    </location>
</feature>
<accession>A0A1M7SML9</accession>
<comment type="subcellular location">
    <subcellularLocation>
        <location evidence="1">Cell membrane</location>
        <topology evidence="1">Multi-pass membrane protein</topology>
    </subcellularLocation>
</comment>
<evidence type="ECO:0000256" key="3">
    <source>
        <dbReference type="ARBA" id="ARBA00022692"/>
    </source>
</evidence>
<dbReference type="SUPFAM" id="SSF103473">
    <property type="entry name" value="MFS general substrate transporter"/>
    <property type="match status" value="1"/>
</dbReference>
<dbReference type="PANTHER" id="PTHR23508:SF10">
    <property type="entry name" value="CARBOXYLIC ACID TRANSPORTER PROTEIN HOMOLOG"/>
    <property type="match status" value="1"/>
</dbReference>
<dbReference type="EMBL" id="FRDN01000004">
    <property type="protein sequence ID" value="SHN59726.1"/>
    <property type="molecule type" value="Genomic_DNA"/>
</dbReference>
<keyword evidence="9" id="KW-1185">Reference proteome</keyword>
<feature type="transmembrane region" description="Helical" evidence="6">
    <location>
        <begin position="94"/>
        <end position="111"/>
    </location>
</feature>
<evidence type="ECO:0000256" key="5">
    <source>
        <dbReference type="ARBA" id="ARBA00023136"/>
    </source>
</evidence>
<dbReference type="AlphaFoldDB" id="A0A1M7SML9"/>
<keyword evidence="2" id="KW-0813">Transport</keyword>
<feature type="domain" description="Major facilitator superfamily (MFS) profile" evidence="7">
    <location>
        <begin position="27"/>
        <end position="439"/>
    </location>
</feature>
<feature type="transmembrane region" description="Helical" evidence="6">
    <location>
        <begin position="151"/>
        <end position="174"/>
    </location>
</feature>
<gene>
    <name evidence="8" type="ORF">SAMN02745215_01090</name>
</gene>
<evidence type="ECO:0000259" key="7">
    <source>
        <dbReference type="PROSITE" id="PS50850"/>
    </source>
</evidence>
<dbReference type="Pfam" id="PF07690">
    <property type="entry name" value="MFS_1"/>
    <property type="match status" value="1"/>
</dbReference>
<dbReference type="InterPro" id="IPR036259">
    <property type="entry name" value="MFS_trans_sf"/>
</dbReference>
<dbReference type="STRING" id="1121395.SAMN02745215_01090"/>
<dbReference type="RefSeq" id="WP_072771627.1">
    <property type="nucleotide sequence ID" value="NZ_FRDN01000004.1"/>
</dbReference>
<evidence type="ECO:0000313" key="8">
    <source>
        <dbReference type="EMBL" id="SHN59726.1"/>
    </source>
</evidence>